<comment type="caution">
    <text evidence="1">The sequence shown here is derived from an EMBL/GenBank/DDBJ whole genome shotgun (WGS) entry which is preliminary data.</text>
</comment>
<dbReference type="EMBL" id="VWPC01000004">
    <property type="protein sequence ID" value="KAA5844655.1"/>
    <property type="molecule type" value="Genomic_DNA"/>
</dbReference>
<accession>A0AB34CAH4</accession>
<evidence type="ECO:0000313" key="2">
    <source>
        <dbReference type="Proteomes" id="UP000323924"/>
    </source>
</evidence>
<proteinExistence type="predicted"/>
<sequence>MAQLWLWLLILIYPPHREAEWRRSSGGWRAAPLDAVEDIVWRSKRSRPESMPPDGRRSEGT</sequence>
<organism evidence="1 2">
    <name type="scientific">Pseudomonas chlororaphis</name>
    <dbReference type="NCBI Taxonomy" id="587753"/>
    <lineage>
        <taxon>Bacteria</taxon>
        <taxon>Pseudomonadati</taxon>
        <taxon>Pseudomonadota</taxon>
        <taxon>Gammaproteobacteria</taxon>
        <taxon>Pseudomonadales</taxon>
        <taxon>Pseudomonadaceae</taxon>
        <taxon>Pseudomonas</taxon>
    </lineage>
</organism>
<reference evidence="1 2" key="1">
    <citation type="submission" date="2019-09" db="EMBL/GenBank/DDBJ databases">
        <authorList>
            <person name="Vacheron J."/>
            <person name="Dubost A."/>
            <person name="Prigent-Combaret C."/>
            <person name="Muller D."/>
        </authorList>
    </citation>
    <scope>NUCLEOTIDE SEQUENCE [LARGE SCALE GENOMIC DNA]</scope>
    <source>
        <strain evidence="1 2">JV497</strain>
    </source>
</reference>
<protein>
    <submittedName>
        <fullName evidence="1">Uncharacterized protein</fullName>
    </submittedName>
</protein>
<evidence type="ECO:0000313" key="1">
    <source>
        <dbReference type="EMBL" id="KAA5844655.1"/>
    </source>
</evidence>
<name>A0AB34CAH4_9PSED</name>
<dbReference type="Proteomes" id="UP000323924">
    <property type="component" value="Unassembled WGS sequence"/>
</dbReference>
<gene>
    <name evidence="1" type="ORF">F2A38_03285</name>
</gene>
<dbReference type="AlphaFoldDB" id="A0AB34CAH4"/>